<organism evidence="21 22">
    <name type="scientific">Cinnamomum micranthum f. kanehirae</name>
    <dbReference type="NCBI Taxonomy" id="337451"/>
    <lineage>
        <taxon>Eukaryota</taxon>
        <taxon>Viridiplantae</taxon>
        <taxon>Streptophyta</taxon>
        <taxon>Embryophyta</taxon>
        <taxon>Tracheophyta</taxon>
        <taxon>Spermatophyta</taxon>
        <taxon>Magnoliopsida</taxon>
        <taxon>Magnoliidae</taxon>
        <taxon>Laurales</taxon>
        <taxon>Lauraceae</taxon>
        <taxon>Cinnamomum</taxon>
    </lineage>
</organism>
<feature type="transmembrane region" description="Helical" evidence="19">
    <location>
        <begin position="223"/>
        <end position="249"/>
    </location>
</feature>
<dbReference type="Proteomes" id="UP000283530">
    <property type="component" value="Unassembled WGS sequence"/>
</dbReference>
<dbReference type="InterPro" id="IPR000454">
    <property type="entry name" value="ATP_synth_F0_csu"/>
</dbReference>
<feature type="region of interest" description="Disordered" evidence="18">
    <location>
        <begin position="1"/>
        <end position="89"/>
    </location>
</feature>
<evidence type="ECO:0000256" key="10">
    <source>
        <dbReference type="ARBA" id="ARBA00022781"/>
    </source>
</evidence>
<dbReference type="GO" id="GO:0045259">
    <property type="term" value="C:proton-transporting ATP synthase complex"/>
    <property type="evidence" value="ECO:0007669"/>
    <property type="project" value="UniProtKB-KW"/>
</dbReference>
<evidence type="ECO:0000313" key="22">
    <source>
        <dbReference type="Proteomes" id="UP000283530"/>
    </source>
</evidence>
<evidence type="ECO:0000256" key="15">
    <source>
        <dbReference type="ARBA" id="ARBA00023128"/>
    </source>
</evidence>
<dbReference type="GO" id="GO:0005524">
    <property type="term" value="F:ATP binding"/>
    <property type="evidence" value="ECO:0007669"/>
    <property type="project" value="UniProtKB-KW"/>
</dbReference>
<comment type="subcellular location">
    <subcellularLocation>
        <location evidence="2">Mitochondrion membrane</location>
        <topology evidence="2">Multi-pass membrane protein</topology>
    </subcellularLocation>
</comment>
<evidence type="ECO:0000256" key="11">
    <source>
        <dbReference type="ARBA" id="ARBA00022840"/>
    </source>
</evidence>
<keyword evidence="16 19" id="KW-0472">Membrane</keyword>
<dbReference type="PANTHER" id="PTHR10031:SF57">
    <property type="entry name" value="ATP SYNTHASE SUBUNIT 9, MITOCHONDRIAL"/>
    <property type="match status" value="1"/>
</dbReference>
<evidence type="ECO:0000256" key="2">
    <source>
        <dbReference type="ARBA" id="ARBA00004225"/>
    </source>
</evidence>
<evidence type="ECO:0000256" key="8">
    <source>
        <dbReference type="ARBA" id="ARBA00022692"/>
    </source>
</evidence>
<keyword evidence="14" id="KW-0446">Lipid-binding</keyword>
<dbReference type="Gene3D" id="1.20.20.10">
    <property type="entry name" value="F1F0 ATP synthase subunit C"/>
    <property type="match status" value="1"/>
</dbReference>
<dbReference type="FunFam" id="1.20.20.10:FF:000005">
    <property type="entry name" value="ATP synthase subunit 9, mitochondrial"/>
    <property type="match status" value="1"/>
</dbReference>
<evidence type="ECO:0000313" key="21">
    <source>
        <dbReference type="EMBL" id="RWR97752.1"/>
    </source>
</evidence>
<dbReference type="GO" id="GO:0015078">
    <property type="term" value="F:proton transmembrane transporter activity"/>
    <property type="evidence" value="ECO:0007669"/>
    <property type="project" value="InterPro"/>
</dbReference>
<evidence type="ECO:0000256" key="19">
    <source>
        <dbReference type="SAM" id="Phobius"/>
    </source>
</evidence>
<evidence type="ECO:0000256" key="4">
    <source>
        <dbReference type="ARBA" id="ARBA00011648"/>
    </source>
</evidence>
<feature type="compositionally biased region" description="Low complexity" evidence="18">
    <location>
        <begin position="39"/>
        <end position="60"/>
    </location>
</feature>
<dbReference type="GO" id="GO:0033177">
    <property type="term" value="C:proton-transporting two-sector ATPase complex, proton-transporting domain"/>
    <property type="evidence" value="ECO:0007669"/>
    <property type="project" value="InterPro"/>
</dbReference>
<feature type="domain" description="V-ATPase proteolipid subunit C-like" evidence="20">
    <location>
        <begin position="183"/>
        <end position="243"/>
    </location>
</feature>
<protein>
    <recommendedName>
        <fullName evidence="5">ATP synthase subunit 9, mitochondrial</fullName>
    </recommendedName>
    <alternativeName>
        <fullName evidence="17">Lipid-binding protein</fullName>
    </alternativeName>
</protein>
<evidence type="ECO:0000259" key="20">
    <source>
        <dbReference type="Pfam" id="PF00137"/>
    </source>
</evidence>
<keyword evidence="15" id="KW-0496">Mitochondrion</keyword>
<dbReference type="SUPFAM" id="SSF81333">
    <property type="entry name" value="F1F0 ATP synthase subunit C"/>
    <property type="match status" value="1"/>
</dbReference>
<keyword evidence="12 19" id="KW-1133">Transmembrane helix</keyword>
<sequence>MMVASGASGASSSGVNQAPLLPALQPQPPAAELDGGGAANNNVGVGVVPPAESSASNNSNQPILDAPPLQEGDQESHHHGQHPDPREQLLSSSEALNKRLRDLFSQTGNPLKDSSAIFDITDAILGGSTDPNRISEVLNNLHEFGTQSQWNVGKRNRRGIQERATEKRDENSRLEMLEGAKSMGAGAATIASAGAAVGIGNVLSSSIHSVARNPSLAKQSFGYAILGFALTEAIASFAPMMASLISSVFRENKEGRIQW</sequence>
<proteinExistence type="inferred from homology"/>
<keyword evidence="10" id="KW-0375">Hydrogen ion transport</keyword>
<dbReference type="HAMAP" id="MF_01396">
    <property type="entry name" value="ATP_synth_c_bact"/>
    <property type="match status" value="1"/>
</dbReference>
<keyword evidence="13" id="KW-0406">Ion transport</keyword>
<dbReference type="InterPro" id="IPR002379">
    <property type="entry name" value="ATPase_proteolipid_c-like_dom"/>
</dbReference>
<dbReference type="PROSITE" id="PS00605">
    <property type="entry name" value="ATPASE_C"/>
    <property type="match status" value="1"/>
</dbReference>
<gene>
    <name evidence="21" type="ORF">CKAN_02720600</name>
</gene>
<evidence type="ECO:0000256" key="7">
    <source>
        <dbReference type="ARBA" id="ARBA00022547"/>
    </source>
</evidence>
<dbReference type="EMBL" id="QPKB01000044">
    <property type="protein sequence ID" value="RWR97752.1"/>
    <property type="molecule type" value="Genomic_DNA"/>
</dbReference>
<keyword evidence="7" id="KW-0138">CF(0)</keyword>
<evidence type="ECO:0000256" key="12">
    <source>
        <dbReference type="ARBA" id="ARBA00022989"/>
    </source>
</evidence>
<dbReference type="InterPro" id="IPR035921">
    <property type="entry name" value="F/V-ATP_Csub_sf"/>
</dbReference>
<keyword evidence="6" id="KW-0813">Transport</keyword>
<dbReference type="PRINTS" id="PR00124">
    <property type="entry name" value="ATPASEC"/>
</dbReference>
<keyword evidence="22" id="KW-1185">Reference proteome</keyword>
<dbReference type="STRING" id="337451.A0A3S3PU62"/>
<evidence type="ECO:0000256" key="18">
    <source>
        <dbReference type="SAM" id="MobiDB-lite"/>
    </source>
</evidence>
<name>A0A3S3PU62_9MAGN</name>
<evidence type="ECO:0000256" key="16">
    <source>
        <dbReference type="ARBA" id="ARBA00023136"/>
    </source>
</evidence>
<evidence type="ECO:0000256" key="9">
    <source>
        <dbReference type="ARBA" id="ARBA00022741"/>
    </source>
</evidence>
<dbReference type="GO" id="GO:0008289">
    <property type="term" value="F:lipid binding"/>
    <property type="evidence" value="ECO:0007669"/>
    <property type="project" value="UniProtKB-KW"/>
</dbReference>
<keyword evidence="8 19" id="KW-0812">Transmembrane</keyword>
<feature type="compositionally biased region" description="Low complexity" evidence="18">
    <location>
        <begin position="1"/>
        <end position="24"/>
    </location>
</feature>
<dbReference type="InterPro" id="IPR038662">
    <property type="entry name" value="ATP_synth_F0_csu_sf"/>
</dbReference>
<comment type="subunit">
    <text evidence="4">F-type ATPases have 2 components, CF(1) - the catalytic core - and CF(0) - the membrane proton channel. CF(1) has five subunits: alpha(3), beta(3), gamma(1), delta(1), epsilon(1). CF(0) has three main subunits: a, b and c.</text>
</comment>
<dbReference type="AlphaFoldDB" id="A0A3S3PU62"/>
<dbReference type="GO" id="GO:0031966">
    <property type="term" value="C:mitochondrial membrane"/>
    <property type="evidence" value="ECO:0007669"/>
    <property type="project" value="UniProtKB-SubCell"/>
</dbReference>
<evidence type="ECO:0000256" key="6">
    <source>
        <dbReference type="ARBA" id="ARBA00022448"/>
    </source>
</evidence>
<dbReference type="PANTHER" id="PTHR10031">
    <property type="entry name" value="ATP SYNTHASE LIPID-BINDING PROTEIN, MITOCHONDRIAL"/>
    <property type="match status" value="1"/>
</dbReference>
<evidence type="ECO:0000256" key="5">
    <source>
        <dbReference type="ARBA" id="ARBA00019317"/>
    </source>
</evidence>
<feature type="compositionally biased region" description="Basic and acidic residues" evidence="18">
    <location>
        <begin position="74"/>
        <end position="87"/>
    </location>
</feature>
<feature type="transmembrane region" description="Helical" evidence="19">
    <location>
        <begin position="183"/>
        <end position="203"/>
    </location>
</feature>
<accession>A0A3S3PU62</accession>
<reference evidence="21 22" key="1">
    <citation type="journal article" date="2019" name="Nat. Plants">
        <title>Stout camphor tree genome fills gaps in understanding of flowering plant genome evolution.</title>
        <authorList>
            <person name="Chaw S.M."/>
            <person name="Liu Y.C."/>
            <person name="Wu Y.W."/>
            <person name="Wang H.Y."/>
            <person name="Lin C.I."/>
            <person name="Wu C.S."/>
            <person name="Ke H.M."/>
            <person name="Chang L.Y."/>
            <person name="Hsu C.Y."/>
            <person name="Yang H.T."/>
            <person name="Sudianto E."/>
            <person name="Hsu M.H."/>
            <person name="Wu K.P."/>
            <person name="Wang L.N."/>
            <person name="Leebens-Mack J.H."/>
            <person name="Tsai I.J."/>
        </authorList>
    </citation>
    <scope>NUCLEOTIDE SEQUENCE [LARGE SCALE GENOMIC DNA]</scope>
    <source>
        <strain evidence="22">cv. Chaw 1501</strain>
        <tissue evidence="21">Young leaves</tissue>
    </source>
</reference>
<comment type="function">
    <text evidence="1">This protein is one of the chains of the nonenzymatic membrane component (F0) of mitochondrial ATPase.</text>
</comment>
<comment type="similarity">
    <text evidence="3">Belongs to the ATPase C chain family.</text>
</comment>
<keyword evidence="11" id="KW-0067">ATP-binding</keyword>
<dbReference type="OrthoDB" id="1932197at2759"/>
<keyword evidence="9" id="KW-0547">Nucleotide-binding</keyword>
<dbReference type="Pfam" id="PF00137">
    <property type="entry name" value="ATP-synt_C"/>
    <property type="match status" value="1"/>
</dbReference>
<dbReference type="CDD" id="cd18182">
    <property type="entry name" value="ATP-synt_Fo_c_ATP5G3"/>
    <property type="match status" value="1"/>
</dbReference>
<evidence type="ECO:0000256" key="14">
    <source>
        <dbReference type="ARBA" id="ARBA00023121"/>
    </source>
</evidence>
<dbReference type="GO" id="GO:0015986">
    <property type="term" value="P:proton motive force-driven ATP synthesis"/>
    <property type="evidence" value="ECO:0007669"/>
    <property type="project" value="InterPro"/>
</dbReference>
<evidence type="ECO:0000256" key="3">
    <source>
        <dbReference type="ARBA" id="ARBA00006704"/>
    </source>
</evidence>
<evidence type="ECO:0000256" key="17">
    <source>
        <dbReference type="ARBA" id="ARBA00030961"/>
    </source>
</evidence>
<dbReference type="InterPro" id="IPR020537">
    <property type="entry name" value="ATP_synth_F0_csu_DDCD_BS"/>
</dbReference>
<evidence type="ECO:0000256" key="13">
    <source>
        <dbReference type="ARBA" id="ARBA00023065"/>
    </source>
</evidence>
<comment type="caution">
    <text evidence="21">The sequence shown here is derived from an EMBL/GenBank/DDBJ whole genome shotgun (WGS) entry which is preliminary data.</text>
</comment>
<evidence type="ECO:0000256" key="1">
    <source>
        <dbReference type="ARBA" id="ARBA00002351"/>
    </source>
</evidence>